<evidence type="ECO:0000313" key="2">
    <source>
        <dbReference type="EMBL" id="SFR68951.1"/>
    </source>
</evidence>
<dbReference type="EMBL" id="FOYT01000004">
    <property type="protein sequence ID" value="SFR68951.1"/>
    <property type="molecule type" value="Genomic_DNA"/>
</dbReference>
<accession>A0A1I6IQN1</accession>
<evidence type="ECO:0000256" key="1">
    <source>
        <dbReference type="SAM" id="MobiDB-lite"/>
    </source>
</evidence>
<reference evidence="3" key="1">
    <citation type="submission" date="2016-10" db="EMBL/GenBank/DDBJ databases">
        <authorList>
            <person name="Varghese N."/>
            <person name="Submissions S."/>
        </authorList>
    </citation>
    <scope>NUCLEOTIDE SEQUENCE [LARGE SCALE GENOMIC DNA]</scope>
    <source>
        <strain evidence="3">CGMCC 1.7736</strain>
    </source>
</reference>
<feature type="region of interest" description="Disordered" evidence="1">
    <location>
        <begin position="345"/>
        <end position="368"/>
    </location>
</feature>
<dbReference type="AlphaFoldDB" id="A0A1I6IQN1"/>
<keyword evidence="3" id="KW-1185">Reference proteome</keyword>
<sequence>MSQQIRRAGTDGSRLNRFERNAYFHGKLMTARDMEAEQSYHRERTNAISNHVLGGGLVCGLGTTISETDRRGLEATIEPGLAVDRQGQLMVVPSNGPYRLKERDGGDTDPEEPCHADGKDIYVFLEYRECHVESVPIPDGADGCEERCCHNRIVETFDVVYSEQAPTDYKTVPSVTFPAKEKLTKHGGSAREHHEALTQMARSYYDEHSEDCDGEPFSVYLGHFEKDSGSEWERDPTPDLRSFLYTNDMLYAIIASHVTDFDDPHEIDALKSIHTVSNPNGNVDLNSPNDTLSIAPDQNAKQVNIDVKGDYVTRVEYERLERRVRELEKQVEHVLEECCDDDIVIEKQADPKQKRSERQQSASDDKEE</sequence>
<feature type="compositionally biased region" description="Basic and acidic residues" evidence="1">
    <location>
        <begin position="345"/>
        <end position="358"/>
    </location>
</feature>
<name>A0A1I6IQN1_9EURY</name>
<evidence type="ECO:0000313" key="3">
    <source>
        <dbReference type="Proteomes" id="UP000198531"/>
    </source>
</evidence>
<organism evidence="2 3">
    <name type="scientific">Halogeometricum rufum</name>
    <dbReference type="NCBI Taxonomy" id="553469"/>
    <lineage>
        <taxon>Archaea</taxon>
        <taxon>Methanobacteriati</taxon>
        <taxon>Methanobacteriota</taxon>
        <taxon>Stenosarchaea group</taxon>
        <taxon>Halobacteria</taxon>
        <taxon>Halobacteriales</taxon>
        <taxon>Haloferacaceae</taxon>
        <taxon>Halogeometricum</taxon>
    </lineage>
</organism>
<proteinExistence type="predicted"/>
<dbReference type="STRING" id="553469.SAMN04487947_3530"/>
<dbReference type="Proteomes" id="UP000198531">
    <property type="component" value="Unassembled WGS sequence"/>
</dbReference>
<gene>
    <name evidence="2" type="ORF">SAMN04487947_3530</name>
</gene>
<protein>
    <submittedName>
        <fullName evidence="2">Uncharacterized protein</fullName>
    </submittedName>
</protein>